<evidence type="ECO:0000256" key="1">
    <source>
        <dbReference type="ARBA" id="ARBA00022448"/>
    </source>
</evidence>
<dbReference type="InterPro" id="IPR050558">
    <property type="entry name" value="PTS_Sugar-Specific_Components"/>
</dbReference>
<evidence type="ECO:0000259" key="8">
    <source>
        <dbReference type="PROSITE" id="PS51098"/>
    </source>
</evidence>
<feature type="transmembrane region" description="Helical" evidence="7">
    <location>
        <begin position="157"/>
        <end position="177"/>
    </location>
</feature>
<dbReference type="Gene3D" id="3.30.1360.60">
    <property type="entry name" value="Glucose permease domain IIB"/>
    <property type="match status" value="1"/>
</dbReference>
<name>A0A6L6IGN6_9ENTR</name>
<dbReference type="GO" id="GO:0016301">
    <property type="term" value="F:kinase activity"/>
    <property type="evidence" value="ECO:0007669"/>
    <property type="project" value="UniProtKB-KW"/>
</dbReference>
<dbReference type="GO" id="GO:0015771">
    <property type="term" value="P:trehalose transport"/>
    <property type="evidence" value="ECO:0007669"/>
    <property type="project" value="TreeGrafter"/>
</dbReference>
<feature type="transmembrane region" description="Helical" evidence="7">
    <location>
        <begin position="189"/>
        <end position="209"/>
    </location>
</feature>
<evidence type="ECO:0000256" key="3">
    <source>
        <dbReference type="ARBA" id="ARBA00022679"/>
    </source>
</evidence>
<dbReference type="GO" id="GO:0090589">
    <property type="term" value="F:protein-phosphocysteine-trehalose phosphotransferase system transporter activity"/>
    <property type="evidence" value="ECO:0007669"/>
    <property type="project" value="TreeGrafter"/>
</dbReference>
<keyword evidence="2" id="KW-0762">Sugar transport</keyword>
<dbReference type="InterPro" id="IPR001996">
    <property type="entry name" value="PTS_IIB_1"/>
</dbReference>
<reference evidence="9 10" key="1">
    <citation type="submission" date="2019-11" db="EMBL/GenBank/DDBJ databases">
        <title>Escherichia alba sp. nov. isolated from the gut of plastic-eating superworms Zophobas atratus.</title>
        <authorList>
            <person name="Yang Y."/>
        </authorList>
    </citation>
    <scope>NUCLEOTIDE SEQUENCE [LARGE SCALE GENOMIC DNA]</scope>
    <source>
        <strain evidence="10">BIT-B35</strain>
    </source>
</reference>
<proteinExistence type="predicted"/>
<dbReference type="Proteomes" id="UP000477739">
    <property type="component" value="Unassembled WGS sequence"/>
</dbReference>
<dbReference type="EMBL" id="WMJZ01000006">
    <property type="protein sequence ID" value="MTH45951.1"/>
    <property type="molecule type" value="Genomic_DNA"/>
</dbReference>
<protein>
    <recommendedName>
        <fullName evidence="8">PTS EIIB type-1 domain-containing protein</fullName>
    </recommendedName>
</protein>
<dbReference type="CDD" id="cd00212">
    <property type="entry name" value="PTS_IIB_glc"/>
    <property type="match status" value="1"/>
</dbReference>
<keyword evidence="7" id="KW-1133">Transmembrane helix</keyword>
<gene>
    <name evidence="9" type="ORF">GJV78_06660</name>
</gene>
<feature type="active site" description="Phosphocysteine intermediate; for EIIB activity" evidence="6">
    <location>
        <position position="26"/>
    </location>
</feature>
<keyword evidence="1" id="KW-0813">Transport</keyword>
<feature type="domain" description="PTS EIIB type-1" evidence="8">
    <location>
        <begin position="4"/>
        <end position="86"/>
    </location>
</feature>
<evidence type="ECO:0000256" key="7">
    <source>
        <dbReference type="SAM" id="Phobius"/>
    </source>
</evidence>
<dbReference type="GO" id="GO:0005886">
    <property type="term" value="C:plasma membrane"/>
    <property type="evidence" value="ECO:0007669"/>
    <property type="project" value="TreeGrafter"/>
</dbReference>
<dbReference type="RefSeq" id="WP_155107587.1">
    <property type="nucleotide sequence ID" value="NZ_WMJZ01000006.1"/>
</dbReference>
<keyword evidence="3" id="KW-0808">Transferase</keyword>
<dbReference type="Pfam" id="PF00367">
    <property type="entry name" value="PTS_EIIB"/>
    <property type="match status" value="1"/>
</dbReference>
<keyword evidence="7" id="KW-0472">Membrane</keyword>
<evidence type="ECO:0000256" key="6">
    <source>
        <dbReference type="PROSITE-ProRule" id="PRU00421"/>
    </source>
</evidence>
<dbReference type="InterPro" id="IPR018113">
    <property type="entry name" value="PTrfase_EIIB_Cys"/>
</dbReference>
<keyword evidence="4" id="KW-0598">Phosphotransferase system</keyword>
<keyword evidence="7" id="KW-0812">Transmembrane</keyword>
<dbReference type="PROSITE" id="PS51098">
    <property type="entry name" value="PTS_EIIB_TYPE_1"/>
    <property type="match status" value="1"/>
</dbReference>
<dbReference type="SUPFAM" id="SSF55604">
    <property type="entry name" value="Glucose permease domain IIB"/>
    <property type="match status" value="1"/>
</dbReference>
<keyword evidence="10" id="KW-1185">Reference proteome</keyword>
<keyword evidence="5" id="KW-0418">Kinase</keyword>
<dbReference type="PANTHER" id="PTHR30175">
    <property type="entry name" value="PHOSPHOTRANSFERASE SYSTEM TRANSPORT PROTEIN"/>
    <property type="match status" value="1"/>
</dbReference>
<dbReference type="GO" id="GO:0009401">
    <property type="term" value="P:phosphoenolpyruvate-dependent sugar phosphotransferase system"/>
    <property type="evidence" value="ECO:0007669"/>
    <property type="project" value="UniProtKB-KW"/>
</dbReference>
<dbReference type="InterPro" id="IPR036878">
    <property type="entry name" value="Glu_permease_IIB"/>
</dbReference>
<evidence type="ECO:0000256" key="2">
    <source>
        <dbReference type="ARBA" id="ARBA00022597"/>
    </source>
</evidence>
<organism evidence="9 10">
    <name type="scientific">Intestinirhabdus alba</name>
    <dbReference type="NCBI Taxonomy" id="2899544"/>
    <lineage>
        <taxon>Bacteria</taxon>
        <taxon>Pseudomonadati</taxon>
        <taxon>Pseudomonadota</taxon>
        <taxon>Gammaproteobacteria</taxon>
        <taxon>Enterobacterales</taxon>
        <taxon>Enterobacteriaceae</taxon>
        <taxon>Intestinirhabdus</taxon>
    </lineage>
</organism>
<dbReference type="PANTHER" id="PTHR30175:SF1">
    <property type="entry name" value="PTS SYSTEM ARBUTIN-, CELLOBIOSE-, AND SALICIN-SPECIFIC EIIBC COMPONENT-RELATED"/>
    <property type="match status" value="1"/>
</dbReference>
<dbReference type="AlphaFoldDB" id="A0A6L6IGN6"/>
<evidence type="ECO:0000313" key="10">
    <source>
        <dbReference type="Proteomes" id="UP000477739"/>
    </source>
</evidence>
<dbReference type="GO" id="GO:0008982">
    <property type="term" value="F:protein-N(PI)-phosphohistidine-sugar phosphotransferase activity"/>
    <property type="evidence" value="ECO:0007669"/>
    <property type="project" value="InterPro"/>
</dbReference>
<accession>A0A6L6IGN6</accession>
<evidence type="ECO:0000313" key="9">
    <source>
        <dbReference type="EMBL" id="MTH45951.1"/>
    </source>
</evidence>
<evidence type="ECO:0000256" key="4">
    <source>
        <dbReference type="ARBA" id="ARBA00022683"/>
    </source>
</evidence>
<comment type="caution">
    <text evidence="9">The sequence shown here is derived from an EMBL/GenBank/DDBJ whole genome shotgun (WGS) entry which is preliminary data.</text>
</comment>
<sequence>MKYKTLVSVILESVGDADNVSRVIHCVTRLRFNFKDHKKADVTILKNNSSVIMVVERGDQFQIVVGSHVSEVYQNLLSVSGISEWPSRQGADGGNNKGNRLSGFIDIISGNFTPLLGVTAACGWISTNSSTYTLLLASSDSLFYYFPIILRYAADKIFGGNAFVTMCIGGALIHPSVLEDFNTMSATDYQPLNFFCIPIIFSFWVSCQLEKTLNKNSHINIRNFFTSTFCLLVTVPLTFLLIRWRVPMRLIAKSCICKLKVDIYRI</sequence>
<dbReference type="OrthoDB" id="92465at2"/>
<feature type="transmembrane region" description="Helical" evidence="7">
    <location>
        <begin position="221"/>
        <end position="242"/>
    </location>
</feature>
<evidence type="ECO:0000256" key="5">
    <source>
        <dbReference type="ARBA" id="ARBA00022777"/>
    </source>
</evidence>